<dbReference type="Gene3D" id="2.60.120.10">
    <property type="entry name" value="Jelly Rolls"/>
    <property type="match status" value="1"/>
</dbReference>
<feature type="binding site" evidence="9">
    <location>
        <position position="109"/>
    </location>
    <ligand>
        <name>Mn(2+)</name>
        <dbReference type="ChEBI" id="CHEBI:29035"/>
    </ligand>
</feature>
<feature type="domain" description="Cupin type-1" evidence="12">
    <location>
        <begin position="61"/>
        <end position="211"/>
    </location>
</feature>
<evidence type="ECO:0000256" key="1">
    <source>
        <dbReference type="ARBA" id="ARBA00004271"/>
    </source>
</evidence>
<evidence type="ECO:0000313" key="14">
    <source>
        <dbReference type="Proteomes" id="UP000593564"/>
    </source>
</evidence>
<feature type="binding site" evidence="8">
    <location>
        <position position="106"/>
    </location>
    <ligand>
        <name>oxalate</name>
        <dbReference type="ChEBI" id="CHEBI:30623"/>
    </ligand>
</feature>
<dbReference type="GO" id="GO:0030145">
    <property type="term" value="F:manganese ion binding"/>
    <property type="evidence" value="ECO:0007669"/>
    <property type="project" value="UniProtKB-UniRule"/>
</dbReference>
<reference evidence="13 14" key="2">
    <citation type="submission" date="2020-07" db="EMBL/GenBank/DDBJ databases">
        <title>Genome assembly of wild tea tree DASZ reveals pedigree and selection history of tea varieties.</title>
        <authorList>
            <person name="Zhang W."/>
        </authorList>
    </citation>
    <scope>NUCLEOTIDE SEQUENCE [LARGE SCALE GENOMIC DNA]</scope>
    <source>
        <strain evidence="14">cv. G240</strain>
        <tissue evidence="13">Leaf</tissue>
    </source>
</reference>
<evidence type="ECO:0000256" key="3">
    <source>
        <dbReference type="ARBA" id="ARBA00022523"/>
    </source>
</evidence>
<feature type="signal peptide" evidence="11">
    <location>
        <begin position="1"/>
        <end position="22"/>
    </location>
</feature>
<evidence type="ECO:0000256" key="9">
    <source>
        <dbReference type="PIRSR" id="PIRSR601929-2"/>
    </source>
</evidence>
<comment type="caution">
    <text evidence="13">The sequence shown here is derived from an EMBL/GenBank/DDBJ whole genome shotgun (WGS) entry which is preliminary data.</text>
</comment>
<feature type="binding site" evidence="8">
    <location>
        <position position="116"/>
    </location>
    <ligand>
        <name>oxalate</name>
        <dbReference type="ChEBI" id="CHEBI:30623"/>
    </ligand>
</feature>
<protein>
    <recommendedName>
        <fullName evidence="11">Germin-like protein</fullName>
    </recommendedName>
</protein>
<dbReference type="EMBL" id="JACBKZ010000006">
    <property type="protein sequence ID" value="KAF5947279.1"/>
    <property type="molecule type" value="Genomic_DNA"/>
</dbReference>
<evidence type="ECO:0000259" key="12">
    <source>
        <dbReference type="SMART" id="SM00835"/>
    </source>
</evidence>
<dbReference type="GO" id="GO:0048046">
    <property type="term" value="C:apoplast"/>
    <property type="evidence" value="ECO:0007669"/>
    <property type="project" value="UniProtKB-SubCell"/>
</dbReference>
<dbReference type="AlphaFoldDB" id="A0A7J7H2U6"/>
<dbReference type="PANTHER" id="PTHR31238">
    <property type="entry name" value="GERMIN-LIKE PROTEIN SUBFAMILY 3 MEMBER 3"/>
    <property type="match status" value="1"/>
</dbReference>
<dbReference type="Pfam" id="PF00190">
    <property type="entry name" value="Cupin_1"/>
    <property type="match status" value="1"/>
</dbReference>
<evidence type="ECO:0000256" key="7">
    <source>
        <dbReference type="ARBA" id="ARBA00023211"/>
    </source>
</evidence>
<accession>A0A7J7H2U6</accession>
<dbReference type="PROSITE" id="PS00725">
    <property type="entry name" value="GERMIN"/>
    <property type="match status" value="1"/>
</dbReference>
<dbReference type="PRINTS" id="PR00325">
    <property type="entry name" value="GERMIN"/>
</dbReference>
<keyword evidence="4 11" id="KW-0964">Secreted</keyword>
<feature type="binding site" evidence="9">
    <location>
        <position position="116"/>
    </location>
    <ligand>
        <name>Mn(2+)</name>
        <dbReference type="ChEBI" id="CHEBI:29035"/>
    </ligand>
</feature>
<feature type="binding site" evidence="9">
    <location>
        <position position="157"/>
    </location>
    <ligand>
        <name>Mn(2+)</name>
        <dbReference type="ChEBI" id="CHEBI:29035"/>
    </ligand>
</feature>
<proteinExistence type="inferred from homology"/>
<keyword evidence="5 8" id="KW-0479">Metal-binding</keyword>
<keyword evidence="11" id="KW-0732">Signal</keyword>
<dbReference type="SUPFAM" id="SSF51182">
    <property type="entry name" value="RmlC-like cupins"/>
    <property type="match status" value="1"/>
</dbReference>
<dbReference type="InterPro" id="IPR019780">
    <property type="entry name" value="Germin_Mn-BS"/>
</dbReference>
<dbReference type="InterPro" id="IPR006045">
    <property type="entry name" value="Cupin_1"/>
</dbReference>
<feature type="binding site" evidence="9">
    <location>
        <position position="111"/>
    </location>
    <ligand>
        <name>Mn(2+)</name>
        <dbReference type="ChEBI" id="CHEBI:29035"/>
    </ligand>
</feature>
<gene>
    <name evidence="13" type="ORF">HYC85_013236</name>
</gene>
<reference evidence="14" key="1">
    <citation type="journal article" date="2020" name="Nat. Commun.">
        <title>Genome assembly of wild tea tree DASZ reveals pedigree and selection history of tea varieties.</title>
        <authorList>
            <person name="Zhang W."/>
            <person name="Zhang Y."/>
            <person name="Qiu H."/>
            <person name="Guo Y."/>
            <person name="Wan H."/>
            <person name="Zhang X."/>
            <person name="Scossa F."/>
            <person name="Alseekh S."/>
            <person name="Zhang Q."/>
            <person name="Wang P."/>
            <person name="Xu L."/>
            <person name="Schmidt M.H."/>
            <person name="Jia X."/>
            <person name="Li D."/>
            <person name="Zhu A."/>
            <person name="Guo F."/>
            <person name="Chen W."/>
            <person name="Ni D."/>
            <person name="Usadel B."/>
            <person name="Fernie A.R."/>
            <person name="Wen W."/>
        </authorList>
    </citation>
    <scope>NUCLEOTIDE SEQUENCE [LARGE SCALE GENOMIC DNA]</scope>
    <source>
        <strain evidence="14">cv. G240</strain>
    </source>
</reference>
<keyword evidence="3 11" id="KW-0052">Apoplast</keyword>
<evidence type="ECO:0000313" key="13">
    <source>
        <dbReference type="EMBL" id="KAF5947279.1"/>
    </source>
</evidence>
<sequence length="217" mass="23204">MEIKSLLLTLVALISFCYLVHSFEPSPLQDFCVADTDSSVRVNGFVCRNPMMAQASDFSLTGLNLPGDTSNPLGSAITPATVAQIPGLNTLGISMVRIDYAPWGLNSPHIHPRATEIFTVLEGTLEVGFVTSNLENRFISKVLKKGDVFVFPIGLIHYERNVGYGSAIAIAGLSSQNPGVITVANAVFRSKPMISGDVLAKTFQVNMTVVDAIQGGM</sequence>
<evidence type="ECO:0000256" key="5">
    <source>
        <dbReference type="ARBA" id="ARBA00022723"/>
    </source>
</evidence>
<dbReference type="InterPro" id="IPR001929">
    <property type="entry name" value="Germin"/>
</dbReference>
<keyword evidence="14" id="KW-1185">Reference proteome</keyword>
<comment type="similarity">
    <text evidence="2 11">Belongs to the germin family.</text>
</comment>
<evidence type="ECO:0000256" key="11">
    <source>
        <dbReference type="RuleBase" id="RU366015"/>
    </source>
</evidence>
<dbReference type="Proteomes" id="UP000593564">
    <property type="component" value="Unassembled WGS sequence"/>
</dbReference>
<dbReference type="FunFam" id="2.60.120.10:FF:000005">
    <property type="entry name" value="Germin-like protein subfamily 1 member 8"/>
    <property type="match status" value="1"/>
</dbReference>
<keyword evidence="7 8" id="KW-0464">Manganese</keyword>
<dbReference type="InterPro" id="IPR011051">
    <property type="entry name" value="RmlC_Cupin_sf"/>
</dbReference>
<dbReference type="InterPro" id="IPR014710">
    <property type="entry name" value="RmlC-like_jellyroll"/>
</dbReference>
<organism evidence="13 14">
    <name type="scientific">Camellia sinensis</name>
    <name type="common">Tea plant</name>
    <name type="synonym">Thea sinensis</name>
    <dbReference type="NCBI Taxonomy" id="4442"/>
    <lineage>
        <taxon>Eukaryota</taxon>
        <taxon>Viridiplantae</taxon>
        <taxon>Streptophyta</taxon>
        <taxon>Embryophyta</taxon>
        <taxon>Tracheophyta</taxon>
        <taxon>Spermatophyta</taxon>
        <taxon>Magnoliopsida</taxon>
        <taxon>eudicotyledons</taxon>
        <taxon>Gunneridae</taxon>
        <taxon>Pentapetalae</taxon>
        <taxon>asterids</taxon>
        <taxon>Ericales</taxon>
        <taxon>Theaceae</taxon>
        <taxon>Camellia</taxon>
    </lineage>
</organism>
<evidence type="ECO:0000256" key="8">
    <source>
        <dbReference type="PIRSR" id="PIRSR601929-1"/>
    </source>
</evidence>
<evidence type="ECO:0000256" key="10">
    <source>
        <dbReference type="PIRSR" id="PIRSR601929-3"/>
    </source>
</evidence>
<comment type="subcellular location">
    <subcellularLocation>
        <location evidence="1 11">Secreted</location>
        <location evidence="1 11">Extracellular space</location>
        <location evidence="1 11">Apoplast</location>
    </subcellularLocation>
</comment>
<evidence type="ECO:0000256" key="4">
    <source>
        <dbReference type="ARBA" id="ARBA00022525"/>
    </source>
</evidence>
<evidence type="ECO:0000256" key="2">
    <source>
        <dbReference type="ARBA" id="ARBA00007456"/>
    </source>
</evidence>
<keyword evidence="6 10" id="KW-1015">Disulfide bond</keyword>
<name>A0A7J7H2U6_CAMSI</name>
<evidence type="ECO:0000256" key="6">
    <source>
        <dbReference type="ARBA" id="ARBA00023157"/>
    </source>
</evidence>
<feature type="binding site" evidence="8">
    <location>
        <position position="111"/>
    </location>
    <ligand>
        <name>oxalate</name>
        <dbReference type="ChEBI" id="CHEBI:30623"/>
    </ligand>
</feature>
<dbReference type="SMART" id="SM00835">
    <property type="entry name" value="Cupin_1"/>
    <property type="match status" value="1"/>
</dbReference>
<feature type="chain" id="PRO_5029942886" description="Germin-like protein" evidence="11">
    <location>
        <begin position="23"/>
        <end position="217"/>
    </location>
</feature>
<dbReference type="CDD" id="cd02241">
    <property type="entry name" value="cupin_OxOx"/>
    <property type="match status" value="1"/>
</dbReference>
<feature type="disulfide bond" evidence="10">
    <location>
        <begin position="32"/>
        <end position="47"/>
    </location>
</feature>